<evidence type="ECO:0000313" key="10">
    <source>
        <dbReference type="Proteomes" id="UP001055149"/>
    </source>
</evidence>
<comment type="subcellular location">
    <subcellularLocation>
        <location evidence="1">Cell membrane</location>
        <topology evidence="1">Single-pass membrane protein</topology>
    </subcellularLocation>
</comment>
<evidence type="ECO:0000313" key="9">
    <source>
        <dbReference type="EMBL" id="GKS81675.1"/>
    </source>
</evidence>
<feature type="region of interest" description="Disordered" evidence="6">
    <location>
        <begin position="66"/>
        <end position="85"/>
    </location>
</feature>
<evidence type="ECO:0000256" key="4">
    <source>
        <dbReference type="ARBA" id="ARBA00022989"/>
    </source>
</evidence>
<feature type="transmembrane region" description="Helical" evidence="7">
    <location>
        <begin position="36"/>
        <end position="62"/>
    </location>
</feature>
<evidence type="ECO:0000256" key="2">
    <source>
        <dbReference type="ARBA" id="ARBA00022475"/>
    </source>
</evidence>
<name>A0ABQ5JLK6_9LACO</name>
<keyword evidence="10" id="KW-1185">Reference proteome</keyword>
<dbReference type="RefSeq" id="WP_244055420.1">
    <property type="nucleotide sequence ID" value="NZ_BQXH01000011.1"/>
</dbReference>
<protein>
    <recommendedName>
        <fullName evidence="8">Phage shock protein PspC N-terminal domain-containing protein</fullName>
    </recommendedName>
</protein>
<feature type="domain" description="Phage shock protein PspC N-terminal" evidence="8">
    <location>
        <begin position="6"/>
        <end position="64"/>
    </location>
</feature>
<dbReference type="InterPro" id="IPR007168">
    <property type="entry name" value="Phageshock_PspC_N"/>
</dbReference>
<dbReference type="InterPro" id="IPR052027">
    <property type="entry name" value="PspC"/>
</dbReference>
<reference evidence="9" key="1">
    <citation type="journal article" date="2022" name="Int. J. Syst. Evol. Microbiol.">
        <title>A novel species of lactic acid bacteria, Ligilactobacillus pabuli sp. nov., isolated from alfalfa silage.</title>
        <authorList>
            <person name="Tohno M."/>
            <person name="Tanizawa Y."/>
            <person name="Sawada H."/>
            <person name="Sakamoto M."/>
            <person name="Ohkuma M."/>
            <person name="Kobayashi H."/>
        </authorList>
    </citation>
    <scope>NUCLEOTIDE SEQUENCE</scope>
    <source>
        <strain evidence="9">AF129</strain>
    </source>
</reference>
<evidence type="ECO:0000256" key="5">
    <source>
        <dbReference type="ARBA" id="ARBA00023136"/>
    </source>
</evidence>
<organism evidence="9 10">
    <name type="scientific">Ligilactobacillus pabuli</name>
    <dbReference type="NCBI Taxonomy" id="2886039"/>
    <lineage>
        <taxon>Bacteria</taxon>
        <taxon>Bacillati</taxon>
        <taxon>Bacillota</taxon>
        <taxon>Bacilli</taxon>
        <taxon>Lactobacillales</taxon>
        <taxon>Lactobacillaceae</taxon>
        <taxon>Ligilactobacillus</taxon>
    </lineage>
</organism>
<keyword evidence="3 7" id="KW-0812">Transmembrane</keyword>
<dbReference type="Pfam" id="PF04024">
    <property type="entry name" value="PspC"/>
    <property type="match status" value="1"/>
</dbReference>
<dbReference type="PANTHER" id="PTHR33885">
    <property type="entry name" value="PHAGE SHOCK PROTEIN C"/>
    <property type="match status" value="1"/>
</dbReference>
<keyword evidence="5 7" id="KW-0472">Membrane</keyword>
<comment type="caution">
    <text evidence="9">The sequence shown here is derived from an EMBL/GenBank/DDBJ whole genome shotgun (WGS) entry which is preliminary data.</text>
</comment>
<keyword evidence="4 7" id="KW-1133">Transmembrane helix</keyword>
<sequence length="85" mass="9629">MAKKRKQLVKSNDRVVSGVFGGIAEYFDWDKTIVRIVGAFLIIFPGNVVGGILLYVLAAMIMPDDHQDHDQRDDDSFVEGEFREK</sequence>
<dbReference type="Proteomes" id="UP001055149">
    <property type="component" value="Unassembled WGS sequence"/>
</dbReference>
<evidence type="ECO:0000256" key="3">
    <source>
        <dbReference type="ARBA" id="ARBA00022692"/>
    </source>
</evidence>
<evidence type="ECO:0000259" key="8">
    <source>
        <dbReference type="Pfam" id="PF04024"/>
    </source>
</evidence>
<evidence type="ECO:0000256" key="7">
    <source>
        <dbReference type="SAM" id="Phobius"/>
    </source>
</evidence>
<accession>A0ABQ5JLK6</accession>
<evidence type="ECO:0000256" key="6">
    <source>
        <dbReference type="SAM" id="MobiDB-lite"/>
    </source>
</evidence>
<evidence type="ECO:0000256" key="1">
    <source>
        <dbReference type="ARBA" id="ARBA00004162"/>
    </source>
</evidence>
<dbReference type="EMBL" id="BQXH01000011">
    <property type="protein sequence ID" value="GKS81675.1"/>
    <property type="molecule type" value="Genomic_DNA"/>
</dbReference>
<keyword evidence="2" id="KW-1003">Cell membrane</keyword>
<proteinExistence type="predicted"/>
<gene>
    <name evidence="9" type="ORF">LPAF129_13610</name>
</gene>
<dbReference type="PANTHER" id="PTHR33885:SF3">
    <property type="entry name" value="PHAGE SHOCK PROTEIN C"/>
    <property type="match status" value="1"/>
</dbReference>